<accession>A0A0F9RHV0</accession>
<comment type="caution">
    <text evidence="1">The sequence shown here is derived from an EMBL/GenBank/DDBJ whole genome shotgun (WGS) entry which is preliminary data.</text>
</comment>
<dbReference type="AlphaFoldDB" id="A0A0F9RHV0"/>
<gene>
    <name evidence="1" type="ORF">LCGC14_0593320</name>
</gene>
<dbReference type="EMBL" id="LAZR01000932">
    <property type="protein sequence ID" value="KKN54354.1"/>
    <property type="molecule type" value="Genomic_DNA"/>
</dbReference>
<proteinExistence type="predicted"/>
<protein>
    <submittedName>
        <fullName evidence="1">Uncharacterized protein</fullName>
    </submittedName>
</protein>
<sequence>MSTYIDELEGKVVVLSEIVDLLNRESPLDEFVNEDSVLFGVQKLIKMLDNAHERLDGVRDSINQMEI</sequence>
<organism evidence="1">
    <name type="scientific">marine sediment metagenome</name>
    <dbReference type="NCBI Taxonomy" id="412755"/>
    <lineage>
        <taxon>unclassified sequences</taxon>
        <taxon>metagenomes</taxon>
        <taxon>ecological metagenomes</taxon>
    </lineage>
</organism>
<name>A0A0F9RHV0_9ZZZZ</name>
<reference evidence="1" key="1">
    <citation type="journal article" date="2015" name="Nature">
        <title>Complex archaea that bridge the gap between prokaryotes and eukaryotes.</title>
        <authorList>
            <person name="Spang A."/>
            <person name="Saw J.H."/>
            <person name="Jorgensen S.L."/>
            <person name="Zaremba-Niedzwiedzka K."/>
            <person name="Martijn J."/>
            <person name="Lind A.E."/>
            <person name="van Eijk R."/>
            <person name="Schleper C."/>
            <person name="Guy L."/>
            <person name="Ettema T.J."/>
        </authorList>
    </citation>
    <scope>NUCLEOTIDE SEQUENCE</scope>
</reference>
<evidence type="ECO:0000313" key="1">
    <source>
        <dbReference type="EMBL" id="KKN54354.1"/>
    </source>
</evidence>